<evidence type="ECO:0000259" key="2">
    <source>
        <dbReference type="Pfam" id="PF01683"/>
    </source>
</evidence>
<feature type="domain" description="EB" evidence="2">
    <location>
        <begin position="74"/>
        <end position="123"/>
    </location>
</feature>
<name>A0A6A4X0T3_AMPAM</name>
<dbReference type="OrthoDB" id="5912242at2759"/>
<dbReference type="PROSITE" id="PS51155">
    <property type="entry name" value="CHIT_BIND_RR_2"/>
    <property type="match status" value="1"/>
</dbReference>
<dbReference type="EMBL" id="VIIS01000384">
    <property type="protein sequence ID" value="KAF0309640.1"/>
    <property type="molecule type" value="Genomic_DNA"/>
</dbReference>
<protein>
    <submittedName>
        <fullName evidence="3">Cuticle protein 7</fullName>
    </submittedName>
</protein>
<sequence>MLEELLRASDRRFADISGRLDSLAATLAAVSRRRDPLPPVLGAPCRTDTECSELQEDAECGADGRCRCGEGLQEVVAGRCLPYPRLSEPCRRDADCLGAVADSACTDGVCACRRGLLTDAGACRRARLSEVCTVSEDCDSRRAMCDGGHRCSCRPNYWNDGNITCRAYPRLDESCNSTAQCHYRTSNAACVNGVCTCAEGFWKEFNNEVKTADGVVRGSYSYVDSYGIPQKVSYVSDALGFRVAGTNLPVGPSAVLAGPAPVADTPEVAAAKSAHFAAHAEALARAAEH</sequence>
<dbReference type="Pfam" id="PF01683">
    <property type="entry name" value="EB"/>
    <property type="match status" value="2"/>
</dbReference>
<evidence type="ECO:0000313" key="4">
    <source>
        <dbReference type="Proteomes" id="UP000440578"/>
    </source>
</evidence>
<gene>
    <name evidence="3" type="primary">CUO7_5</name>
    <name evidence="3" type="ORF">FJT64_019275</name>
</gene>
<dbReference type="Pfam" id="PF00379">
    <property type="entry name" value="Chitin_bind_4"/>
    <property type="match status" value="1"/>
</dbReference>
<dbReference type="GO" id="GO:0042302">
    <property type="term" value="F:structural constituent of cuticle"/>
    <property type="evidence" value="ECO:0007669"/>
    <property type="project" value="UniProtKB-UniRule"/>
</dbReference>
<evidence type="ECO:0000313" key="3">
    <source>
        <dbReference type="EMBL" id="KAF0309640.1"/>
    </source>
</evidence>
<organism evidence="3 4">
    <name type="scientific">Amphibalanus amphitrite</name>
    <name type="common">Striped barnacle</name>
    <name type="synonym">Balanus amphitrite</name>
    <dbReference type="NCBI Taxonomy" id="1232801"/>
    <lineage>
        <taxon>Eukaryota</taxon>
        <taxon>Metazoa</taxon>
        <taxon>Ecdysozoa</taxon>
        <taxon>Arthropoda</taxon>
        <taxon>Crustacea</taxon>
        <taxon>Multicrustacea</taxon>
        <taxon>Cirripedia</taxon>
        <taxon>Thoracica</taxon>
        <taxon>Thoracicalcarea</taxon>
        <taxon>Balanomorpha</taxon>
        <taxon>Balanoidea</taxon>
        <taxon>Balanidae</taxon>
        <taxon>Amphibalaninae</taxon>
        <taxon>Amphibalanus</taxon>
    </lineage>
</organism>
<dbReference type="InterPro" id="IPR000618">
    <property type="entry name" value="Insect_cuticle"/>
</dbReference>
<dbReference type="PANTHER" id="PTHR39069:SF8">
    <property type="entry name" value="FI17111P1"/>
    <property type="match status" value="1"/>
</dbReference>
<keyword evidence="4" id="KW-1185">Reference proteome</keyword>
<proteinExistence type="predicted"/>
<dbReference type="AlphaFoldDB" id="A0A6A4X0T3"/>
<evidence type="ECO:0000256" key="1">
    <source>
        <dbReference type="PROSITE-ProRule" id="PRU00497"/>
    </source>
</evidence>
<dbReference type="InterPro" id="IPR006149">
    <property type="entry name" value="EB_dom"/>
</dbReference>
<dbReference type="Proteomes" id="UP000440578">
    <property type="component" value="Unassembled WGS sequence"/>
</dbReference>
<accession>A0A6A4X0T3</accession>
<dbReference type="PANTHER" id="PTHR39069">
    <property type="entry name" value="ECDYSONE-INDUCIBLE GENE E1, ISOFORM A"/>
    <property type="match status" value="1"/>
</dbReference>
<keyword evidence="1" id="KW-0193">Cuticle</keyword>
<reference evidence="3 4" key="1">
    <citation type="submission" date="2019-07" db="EMBL/GenBank/DDBJ databases">
        <title>Draft genome assembly of a fouling barnacle, Amphibalanus amphitrite (Darwin, 1854): The first reference genome for Thecostraca.</title>
        <authorList>
            <person name="Kim W."/>
        </authorList>
    </citation>
    <scope>NUCLEOTIDE SEQUENCE [LARGE SCALE GENOMIC DNA]</scope>
    <source>
        <strain evidence="3">SNU_AA5</strain>
        <tissue evidence="3">Soma without cirri and trophi</tissue>
    </source>
</reference>
<comment type="caution">
    <text evidence="3">The sequence shown here is derived from an EMBL/GenBank/DDBJ whole genome shotgun (WGS) entry which is preliminary data.</text>
</comment>
<feature type="domain" description="EB" evidence="2">
    <location>
        <begin position="164"/>
        <end position="204"/>
    </location>
</feature>